<accession>A0A8K0GDV9</accession>
<dbReference type="Gene3D" id="3.60.10.10">
    <property type="entry name" value="Endonuclease/exonuclease/phosphatase"/>
    <property type="match status" value="1"/>
</dbReference>
<dbReference type="InterPro" id="IPR050410">
    <property type="entry name" value="CCR4/nocturin_mRNA_transcr"/>
</dbReference>
<evidence type="ECO:0000259" key="1">
    <source>
        <dbReference type="Pfam" id="PF03372"/>
    </source>
</evidence>
<proteinExistence type="predicted"/>
<sequence>MGRAYFRELKYSNQCELVFPLKITNDKSETIIEQEIRSVRQRTDNIHSLLEHTVNKIKKILEQTQNATIEINISLTQNGNDIPGNTPCATVISTYKDVVFTICKQTFKLIMNAPLVQSATLPVILYINYPVQPIRFKTLNAEKDLSEFSWYTSSDKLTWTKVGTTYKYTPTANDLDKFLKFQCIAKNCSAEGPVFEIISDMPIEEMGALPKCPFEKRHEHTQTRLSGKQIRVVSYNTLSNRYSETNSQFPYCSPQALSIDYRKQLILKELIGYNADIMCLQEVDHMLYLNYFKPKLAKSFKSIFHKKGNRISEGLACFYNSNRFKLLESKQLVFSAEIRSNVLFRQKWNLIRQSDVIKDCFVKQPTSLQVTILKSKELNEIIIVANTHLYYHSEANDIRLLQASIATDYLKHVFNRYKRSSKGMRISVIFCGDFNSVPTSAVFNFFSRGVVQHTFEIDEETLIRNICLNHPFRFGSACGTPDYTNYTGDFKGCLDYIFYDENSFKVAGCIPFLEETILSEKTALPNEVFPSDHIALVANLEFK</sequence>
<feature type="domain" description="Endonuclease/exonuclease/phosphatase" evidence="1">
    <location>
        <begin position="234"/>
        <end position="533"/>
    </location>
</feature>
<keyword evidence="3" id="KW-1185">Reference proteome</keyword>
<protein>
    <recommendedName>
        <fullName evidence="1">Endonuclease/exonuclease/phosphatase domain-containing protein</fullName>
    </recommendedName>
</protein>
<comment type="caution">
    <text evidence="2">The sequence shown here is derived from an EMBL/GenBank/DDBJ whole genome shotgun (WGS) entry which is preliminary data.</text>
</comment>
<gene>
    <name evidence="2" type="ORF">ILUMI_10748</name>
</gene>
<dbReference type="InterPro" id="IPR036691">
    <property type="entry name" value="Endo/exonu/phosph_ase_sf"/>
</dbReference>
<dbReference type="AlphaFoldDB" id="A0A8K0GDV9"/>
<evidence type="ECO:0000313" key="3">
    <source>
        <dbReference type="Proteomes" id="UP000801492"/>
    </source>
</evidence>
<dbReference type="GO" id="GO:0000288">
    <property type="term" value="P:nuclear-transcribed mRNA catabolic process, deadenylation-dependent decay"/>
    <property type="evidence" value="ECO:0007669"/>
    <property type="project" value="TreeGrafter"/>
</dbReference>
<dbReference type="EMBL" id="VTPC01005926">
    <property type="protein sequence ID" value="KAF2895426.1"/>
    <property type="molecule type" value="Genomic_DNA"/>
</dbReference>
<dbReference type="PANTHER" id="PTHR12121">
    <property type="entry name" value="CARBON CATABOLITE REPRESSOR PROTEIN 4"/>
    <property type="match status" value="1"/>
</dbReference>
<organism evidence="2 3">
    <name type="scientific">Ignelater luminosus</name>
    <name type="common">Cucubano</name>
    <name type="synonym">Pyrophorus luminosus</name>
    <dbReference type="NCBI Taxonomy" id="2038154"/>
    <lineage>
        <taxon>Eukaryota</taxon>
        <taxon>Metazoa</taxon>
        <taxon>Ecdysozoa</taxon>
        <taxon>Arthropoda</taxon>
        <taxon>Hexapoda</taxon>
        <taxon>Insecta</taxon>
        <taxon>Pterygota</taxon>
        <taxon>Neoptera</taxon>
        <taxon>Endopterygota</taxon>
        <taxon>Coleoptera</taxon>
        <taxon>Polyphaga</taxon>
        <taxon>Elateriformia</taxon>
        <taxon>Elateroidea</taxon>
        <taxon>Elateridae</taxon>
        <taxon>Agrypninae</taxon>
        <taxon>Pyrophorini</taxon>
        <taxon>Ignelater</taxon>
    </lineage>
</organism>
<dbReference type="InterPro" id="IPR005135">
    <property type="entry name" value="Endo/exonuclease/phosphatase"/>
</dbReference>
<dbReference type="Pfam" id="PF03372">
    <property type="entry name" value="Exo_endo_phos"/>
    <property type="match status" value="1"/>
</dbReference>
<dbReference type="PANTHER" id="PTHR12121:SF37">
    <property type="entry name" value="2',5'-PHOSPHODIESTERASE 12"/>
    <property type="match status" value="1"/>
</dbReference>
<dbReference type="Proteomes" id="UP000801492">
    <property type="component" value="Unassembled WGS sequence"/>
</dbReference>
<dbReference type="GO" id="GO:0000175">
    <property type="term" value="F:3'-5'-RNA exonuclease activity"/>
    <property type="evidence" value="ECO:0007669"/>
    <property type="project" value="TreeGrafter"/>
</dbReference>
<dbReference type="OrthoDB" id="412787at2759"/>
<dbReference type="GO" id="GO:0005739">
    <property type="term" value="C:mitochondrion"/>
    <property type="evidence" value="ECO:0007669"/>
    <property type="project" value="TreeGrafter"/>
</dbReference>
<dbReference type="SUPFAM" id="SSF56219">
    <property type="entry name" value="DNase I-like"/>
    <property type="match status" value="1"/>
</dbReference>
<evidence type="ECO:0000313" key="2">
    <source>
        <dbReference type="EMBL" id="KAF2895426.1"/>
    </source>
</evidence>
<name>A0A8K0GDV9_IGNLU</name>
<reference evidence="2" key="1">
    <citation type="submission" date="2019-08" db="EMBL/GenBank/DDBJ databases">
        <title>The genome of the North American firefly Photinus pyralis.</title>
        <authorList>
            <consortium name="Photinus pyralis genome working group"/>
            <person name="Fallon T.R."/>
            <person name="Sander Lower S.E."/>
            <person name="Weng J.-K."/>
        </authorList>
    </citation>
    <scope>NUCLEOTIDE SEQUENCE</scope>
    <source>
        <strain evidence="2">TRF0915ILg1</strain>
        <tissue evidence="2">Whole body</tissue>
    </source>
</reference>